<feature type="non-terminal residue" evidence="1">
    <location>
        <position position="1"/>
    </location>
</feature>
<evidence type="ECO:0000313" key="1">
    <source>
        <dbReference type="EMBL" id="KKL71932.1"/>
    </source>
</evidence>
<dbReference type="EMBL" id="LAZR01025432">
    <property type="protein sequence ID" value="KKL71932.1"/>
    <property type="molecule type" value="Genomic_DNA"/>
</dbReference>
<comment type="caution">
    <text evidence="1">The sequence shown here is derived from an EMBL/GenBank/DDBJ whole genome shotgun (WGS) entry which is preliminary data.</text>
</comment>
<protein>
    <submittedName>
        <fullName evidence="1">Uncharacterized protein</fullName>
    </submittedName>
</protein>
<dbReference type="AlphaFoldDB" id="A0A0F9H9U5"/>
<accession>A0A0F9H9U5</accession>
<sequence>TQRKAVKAAVNKHRKGITEGIGVLRCR</sequence>
<reference evidence="1" key="1">
    <citation type="journal article" date="2015" name="Nature">
        <title>Complex archaea that bridge the gap between prokaryotes and eukaryotes.</title>
        <authorList>
            <person name="Spang A."/>
            <person name="Saw J.H."/>
            <person name="Jorgensen S.L."/>
            <person name="Zaremba-Niedzwiedzka K."/>
            <person name="Martijn J."/>
            <person name="Lind A.E."/>
            <person name="van Eijk R."/>
            <person name="Schleper C."/>
            <person name="Guy L."/>
            <person name="Ettema T.J."/>
        </authorList>
    </citation>
    <scope>NUCLEOTIDE SEQUENCE</scope>
</reference>
<name>A0A0F9H9U5_9ZZZZ</name>
<proteinExistence type="predicted"/>
<organism evidence="1">
    <name type="scientific">marine sediment metagenome</name>
    <dbReference type="NCBI Taxonomy" id="412755"/>
    <lineage>
        <taxon>unclassified sequences</taxon>
        <taxon>metagenomes</taxon>
        <taxon>ecological metagenomes</taxon>
    </lineage>
</organism>
<gene>
    <name evidence="1" type="ORF">LCGC14_2090010</name>
</gene>